<evidence type="ECO:0000313" key="2">
    <source>
        <dbReference type="EMBL" id="KAJ8879229.1"/>
    </source>
</evidence>
<dbReference type="Pfam" id="PF09588">
    <property type="entry name" value="YqaJ"/>
    <property type="match status" value="1"/>
</dbReference>
<protein>
    <recommendedName>
        <fullName evidence="1">YqaJ viral recombinase domain-containing protein</fullName>
    </recommendedName>
</protein>
<dbReference type="PANTHER" id="PTHR46609">
    <property type="entry name" value="EXONUCLEASE, PHAGE-TYPE/RECB, C-TERMINAL DOMAIN-CONTAINING PROTEIN"/>
    <property type="match status" value="1"/>
</dbReference>
<dbReference type="PANTHER" id="PTHR46609:SF8">
    <property type="entry name" value="YQAJ VIRAL RECOMBINASE DOMAIN-CONTAINING PROTEIN"/>
    <property type="match status" value="1"/>
</dbReference>
<dbReference type="InterPro" id="IPR011604">
    <property type="entry name" value="PDDEXK-like_dom_sf"/>
</dbReference>
<feature type="domain" description="YqaJ viral recombinase" evidence="1">
    <location>
        <begin position="18"/>
        <end position="82"/>
    </location>
</feature>
<dbReference type="InterPro" id="IPR051703">
    <property type="entry name" value="NF-kappa-B_Signaling_Reg"/>
</dbReference>
<dbReference type="EMBL" id="JARBHB010000007">
    <property type="protein sequence ID" value="KAJ8879229.1"/>
    <property type="molecule type" value="Genomic_DNA"/>
</dbReference>
<dbReference type="CDD" id="cd22343">
    <property type="entry name" value="PDDEXK_lambda_exonuclease-like"/>
    <property type="match status" value="1"/>
</dbReference>
<reference evidence="2 3" key="1">
    <citation type="submission" date="2023-02" db="EMBL/GenBank/DDBJ databases">
        <title>LHISI_Scaffold_Assembly.</title>
        <authorList>
            <person name="Stuart O.P."/>
            <person name="Cleave R."/>
            <person name="Magrath M.J.L."/>
            <person name="Mikheyev A.S."/>
        </authorList>
    </citation>
    <scope>NUCLEOTIDE SEQUENCE [LARGE SCALE GENOMIC DNA]</scope>
    <source>
        <strain evidence="2">Daus_M_001</strain>
        <tissue evidence="2">Leg muscle</tissue>
    </source>
</reference>
<dbReference type="SUPFAM" id="SSF52980">
    <property type="entry name" value="Restriction endonuclease-like"/>
    <property type="match status" value="1"/>
</dbReference>
<evidence type="ECO:0000259" key="1">
    <source>
        <dbReference type="Pfam" id="PF09588"/>
    </source>
</evidence>
<organism evidence="2 3">
    <name type="scientific">Dryococelus australis</name>
    <dbReference type="NCBI Taxonomy" id="614101"/>
    <lineage>
        <taxon>Eukaryota</taxon>
        <taxon>Metazoa</taxon>
        <taxon>Ecdysozoa</taxon>
        <taxon>Arthropoda</taxon>
        <taxon>Hexapoda</taxon>
        <taxon>Insecta</taxon>
        <taxon>Pterygota</taxon>
        <taxon>Neoptera</taxon>
        <taxon>Polyneoptera</taxon>
        <taxon>Phasmatodea</taxon>
        <taxon>Verophasmatodea</taxon>
        <taxon>Anareolatae</taxon>
        <taxon>Phasmatidae</taxon>
        <taxon>Eurycanthinae</taxon>
        <taxon>Dryococelus</taxon>
    </lineage>
</organism>
<name>A0ABQ9H4J7_9NEOP</name>
<gene>
    <name evidence="2" type="ORF">PR048_019835</name>
</gene>
<comment type="caution">
    <text evidence="2">The sequence shown here is derived from an EMBL/GenBank/DDBJ whole genome shotgun (WGS) entry which is preliminary data.</text>
</comment>
<feature type="non-terminal residue" evidence="2">
    <location>
        <position position="130"/>
    </location>
</feature>
<dbReference type="InterPro" id="IPR011335">
    <property type="entry name" value="Restrct_endonuc-II-like"/>
</dbReference>
<dbReference type="InterPro" id="IPR019080">
    <property type="entry name" value="YqaJ_viral_recombinase"/>
</dbReference>
<dbReference type="Proteomes" id="UP001159363">
    <property type="component" value="Chromosome 6"/>
</dbReference>
<sequence length="130" mass="14877">MRVTTSCKNLVHSTLYGNFSTKGTRYGIANEPVAKRKMAEEHGIVKIECGLFVDSEYPFLGATPDGLMGENAIIEVKFLLSADRYGSPKEVVDNGQYYYFVVYTSRWMTYEVIEMDDEFWSDRVAQNFVQ</sequence>
<dbReference type="Gene3D" id="3.90.320.10">
    <property type="match status" value="1"/>
</dbReference>
<proteinExistence type="predicted"/>
<keyword evidence="3" id="KW-1185">Reference proteome</keyword>
<evidence type="ECO:0000313" key="3">
    <source>
        <dbReference type="Proteomes" id="UP001159363"/>
    </source>
</evidence>
<accession>A0ABQ9H4J7</accession>